<organism evidence="1 2">
    <name type="scientific">Oryza sativa subsp. japonica</name>
    <name type="common">Rice</name>
    <dbReference type="NCBI Taxonomy" id="39947"/>
    <lineage>
        <taxon>Eukaryota</taxon>
        <taxon>Viridiplantae</taxon>
        <taxon>Streptophyta</taxon>
        <taxon>Embryophyta</taxon>
        <taxon>Tracheophyta</taxon>
        <taxon>Spermatophyta</taxon>
        <taxon>Magnoliopsida</taxon>
        <taxon>Liliopsida</taxon>
        <taxon>Poales</taxon>
        <taxon>Poaceae</taxon>
        <taxon>BOP clade</taxon>
        <taxon>Oryzoideae</taxon>
        <taxon>Oryzeae</taxon>
        <taxon>Oryzinae</taxon>
        <taxon>Oryza</taxon>
        <taxon>Oryza sativa</taxon>
    </lineage>
</organism>
<evidence type="ECO:0000313" key="2">
    <source>
        <dbReference type="Proteomes" id="UP000000763"/>
    </source>
</evidence>
<sequence length="129" mass="15431">MLHDVEETTYNARLQAMLHDVEETTYNARYHEFTRLIRRRKKIEADLVWNLVEFGVGLRIGWIPYQLEIKCELIKVDGADGRYSRYGMTWARMGLYWDNRHCQLEIELRIKSVGTPLIHLRLALDLHWS</sequence>
<dbReference type="AlphaFoldDB" id="Q53M72"/>
<name>Q53M72_ORYSJ</name>
<accession>Q53M72</accession>
<reference evidence="2" key="1">
    <citation type="journal article" date="2005" name="Nature">
        <title>The map-based sequence of the rice genome.</title>
        <authorList>
            <consortium name="International rice genome sequencing project (IRGSP)"/>
            <person name="Matsumoto T."/>
            <person name="Wu J."/>
            <person name="Kanamori H."/>
            <person name="Katayose Y."/>
            <person name="Fujisawa M."/>
            <person name="Namiki N."/>
            <person name="Mizuno H."/>
            <person name="Yamamoto K."/>
            <person name="Antonio B.A."/>
            <person name="Baba T."/>
            <person name="Sakata K."/>
            <person name="Nagamura Y."/>
            <person name="Aoki H."/>
            <person name="Arikawa K."/>
            <person name="Arita K."/>
            <person name="Bito T."/>
            <person name="Chiden Y."/>
            <person name="Fujitsuka N."/>
            <person name="Fukunaka R."/>
            <person name="Hamada M."/>
            <person name="Harada C."/>
            <person name="Hayashi A."/>
            <person name="Hijishita S."/>
            <person name="Honda M."/>
            <person name="Hosokawa S."/>
            <person name="Ichikawa Y."/>
            <person name="Idonuma A."/>
            <person name="Iijima M."/>
            <person name="Ikeda M."/>
            <person name="Ikeno M."/>
            <person name="Ito K."/>
            <person name="Ito S."/>
            <person name="Ito T."/>
            <person name="Ito Y."/>
            <person name="Ito Y."/>
            <person name="Iwabuchi A."/>
            <person name="Kamiya K."/>
            <person name="Karasawa W."/>
            <person name="Kurita K."/>
            <person name="Katagiri S."/>
            <person name="Kikuta A."/>
            <person name="Kobayashi H."/>
            <person name="Kobayashi N."/>
            <person name="Machita K."/>
            <person name="Maehara T."/>
            <person name="Masukawa M."/>
            <person name="Mizubayashi T."/>
            <person name="Mukai Y."/>
            <person name="Nagasaki H."/>
            <person name="Nagata Y."/>
            <person name="Naito S."/>
            <person name="Nakashima M."/>
            <person name="Nakama Y."/>
            <person name="Nakamichi Y."/>
            <person name="Nakamura M."/>
            <person name="Meguro A."/>
            <person name="Negishi M."/>
            <person name="Ohta I."/>
            <person name="Ohta T."/>
            <person name="Okamoto M."/>
            <person name="Ono N."/>
            <person name="Saji S."/>
            <person name="Sakaguchi M."/>
            <person name="Sakai K."/>
            <person name="Shibata M."/>
            <person name="Shimokawa T."/>
            <person name="Song J."/>
            <person name="Takazaki Y."/>
            <person name="Terasawa K."/>
            <person name="Tsugane M."/>
            <person name="Tsuji K."/>
            <person name="Ueda S."/>
            <person name="Waki K."/>
            <person name="Yamagata H."/>
            <person name="Yamamoto M."/>
            <person name="Yamamoto S."/>
            <person name="Yamane H."/>
            <person name="Yoshiki S."/>
            <person name="Yoshihara R."/>
            <person name="Yukawa K."/>
            <person name="Zhong H."/>
            <person name="Yano M."/>
            <person name="Yuan Q."/>
            <person name="Ouyang S."/>
            <person name="Liu J."/>
            <person name="Jones K.M."/>
            <person name="Gansberger K."/>
            <person name="Moffat K."/>
            <person name="Hill J."/>
            <person name="Bera J."/>
            <person name="Fadrosh D."/>
            <person name="Jin S."/>
            <person name="Johri S."/>
            <person name="Kim M."/>
            <person name="Overton L."/>
            <person name="Reardon M."/>
            <person name="Tsitrin T."/>
            <person name="Vuong H."/>
            <person name="Weaver B."/>
            <person name="Ciecko A."/>
            <person name="Tallon L."/>
            <person name="Jackson J."/>
            <person name="Pai G."/>
            <person name="Aken S.V."/>
            <person name="Utterback T."/>
            <person name="Reidmuller S."/>
            <person name="Feldblyum T."/>
            <person name="Hsiao J."/>
            <person name="Zismann V."/>
            <person name="Iobst S."/>
            <person name="de Vazeille A.R."/>
            <person name="Buell C.R."/>
            <person name="Ying K."/>
            <person name="Li Y."/>
            <person name="Lu T."/>
            <person name="Huang Y."/>
            <person name="Zhao Q."/>
            <person name="Feng Q."/>
            <person name="Zhang L."/>
            <person name="Zhu J."/>
            <person name="Weng Q."/>
            <person name="Mu J."/>
            <person name="Lu Y."/>
            <person name="Fan D."/>
            <person name="Liu Y."/>
            <person name="Guan J."/>
            <person name="Zhang Y."/>
            <person name="Yu S."/>
            <person name="Liu X."/>
            <person name="Zhang Y."/>
            <person name="Hong G."/>
            <person name="Han B."/>
            <person name="Choisne N."/>
            <person name="Demange N."/>
            <person name="Orjeda G."/>
            <person name="Samain S."/>
            <person name="Cattolico L."/>
            <person name="Pelletier E."/>
            <person name="Couloux A."/>
            <person name="Segurens B."/>
            <person name="Wincker P."/>
            <person name="D'Hont A."/>
            <person name="Scarpelli C."/>
            <person name="Weissenbach J."/>
            <person name="Salanoubat M."/>
            <person name="Quetier F."/>
            <person name="Yu Y."/>
            <person name="Kim H.R."/>
            <person name="Rambo T."/>
            <person name="Currie J."/>
            <person name="Collura K."/>
            <person name="Luo M."/>
            <person name="Yang T."/>
            <person name="Ammiraju J.S.S."/>
            <person name="Engler F."/>
            <person name="Soderlund C."/>
            <person name="Wing R.A."/>
            <person name="Palmer L.E."/>
            <person name="de la Bastide M."/>
            <person name="Spiegel L."/>
            <person name="Nascimento L."/>
            <person name="Zutavern T."/>
            <person name="O'Shaughnessy A."/>
            <person name="Dike S."/>
            <person name="Dedhia N."/>
            <person name="Preston R."/>
            <person name="Balija V."/>
            <person name="McCombie W.R."/>
            <person name="Chow T."/>
            <person name="Chen H."/>
            <person name="Chung M."/>
            <person name="Chen C."/>
            <person name="Shaw J."/>
            <person name="Wu H."/>
            <person name="Hsiao K."/>
            <person name="Chao Y."/>
            <person name="Chu M."/>
            <person name="Cheng C."/>
            <person name="Hour A."/>
            <person name="Lee P."/>
            <person name="Lin S."/>
            <person name="Lin Y."/>
            <person name="Liou J."/>
            <person name="Liu S."/>
            <person name="Hsing Y."/>
            <person name="Raghuvanshi S."/>
            <person name="Mohanty A."/>
            <person name="Bharti A.K."/>
            <person name="Gaur A."/>
            <person name="Gupta V."/>
            <person name="Kumar D."/>
            <person name="Ravi V."/>
            <person name="Vij S."/>
            <person name="Kapur A."/>
            <person name="Khurana P."/>
            <person name="Khurana P."/>
            <person name="Khurana J.P."/>
            <person name="Tyagi A.K."/>
            <person name="Gaikwad K."/>
            <person name="Singh A."/>
            <person name="Dalal V."/>
            <person name="Srivastava S."/>
            <person name="Dixit A."/>
            <person name="Pal A.K."/>
            <person name="Ghazi I.A."/>
            <person name="Yadav M."/>
            <person name="Pandit A."/>
            <person name="Bhargava A."/>
            <person name="Sureshbabu K."/>
            <person name="Batra K."/>
            <person name="Sharma T.R."/>
            <person name="Mohapatra T."/>
            <person name="Singh N.K."/>
            <person name="Messing J."/>
            <person name="Nelson A.B."/>
            <person name="Fuks G."/>
            <person name="Kavchok S."/>
            <person name="Keizer G."/>
            <person name="Linton E."/>
            <person name="Llaca V."/>
            <person name="Song R."/>
            <person name="Tanyolac B."/>
            <person name="Young S."/>
            <person name="Ho-Il K."/>
            <person name="Hahn J.H."/>
            <person name="Sangsakoo G."/>
            <person name="Vanavichit A."/>
            <person name="de Mattos Luiz.A.T."/>
            <person name="Zimmer P.D."/>
            <person name="Malone G."/>
            <person name="Dellagostin O."/>
            <person name="de Oliveira A.C."/>
            <person name="Bevan M."/>
            <person name="Bancroft I."/>
            <person name="Minx P."/>
            <person name="Cordum H."/>
            <person name="Wilson R."/>
            <person name="Cheng Z."/>
            <person name="Jin W."/>
            <person name="Jiang J."/>
            <person name="Leong S.A."/>
            <person name="Iwama H."/>
            <person name="Gojobori T."/>
            <person name="Itoh T."/>
            <person name="Niimura Y."/>
            <person name="Fujii Y."/>
            <person name="Habara T."/>
            <person name="Sakai H."/>
            <person name="Sato Y."/>
            <person name="Wilson G."/>
            <person name="Kumar K."/>
            <person name="McCouch S."/>
            <person name="Juretic N."/>
            <person name="Hoen D."/>
            <person name="Wright S."/>
            <person name="Bruskiewich R."/>
            <person name="Bureau T."/>
            <person name="Miyao A."/>
            <person name="Hirochika H."/>
            <person name="Nishikawa T."/>
            <person name="Kadowaki K."/>
            <person name="Sugiura M."/>
            <person name="Burr B."/>
            <person name="Sasaki T."/>
        </authorList>
    </citation>
    <scope>NUCLEOTIDE SEQUENCE [LARGE SCALE GENOMIC DNA]</scope>
    <source>
        <strain evidence="2">cv. Nipponbare</strain>
    </source>
</reference>
<reference evidence="2" key="2">
    <citation type="journal article" date="2008" name="Nucleic Acids Res.">
        <title>The rice annotation project database (RAP-DB): 2008 update.</title>
        <authorList>
            <consortium name="The rice annotation project (RAP)"/>
        </authorList>
    </citation>
    <scope>GENOME REANNOTATION</scope>
    <source>
        <strain evidence="2">cv. Nipponbare</strain>
    </source>
</reference>
<dbReference type="EMBL" id="AC137923">
    <property type="protein sequence ID" value="AAX96825.1"/>
    <property type="molecule type" value="Genomic_DNA"/>
</dbReference>
<dbReference type="Proteomes" id="UP000000763">
    <property type="component" value="Chromosome 11"/>
</dbReference>
<evidence type="ECO:0000313" key="1">
    <source>
        <dbReference type="EMBL" id="AAX96825.1"/>
    </source>
</evidence>
<proteinExistence type="predicted"/>
<protein>
    <submittedName>
        <fullName evidence="1">Uncharacterized protein</fullName>
    </submittedName>
</protein>
<gene>
    <name evidence="1" type="ordered locus">LOC_Os11g20330</name>
</gene>